<feature type="coiled-coil region" evidence="1">
    <location>
        <begin position="319"/>
        <end position="353"/>
    </location>
</feature>
<feature type="compositionally biased region" description="Low complexity" evidence="2">
    <location>
        <begin position="89"/>
        <end position="104"/>
    </location>
</feature>
<dbReference type="GeneID" id="63802138"/>
<sequence>MLMEQRRASTTSQPQGAPQAWTHWTSRPSIAADEAMLRRMQERFGAPPPPPPPPPQPAQQPGPPLGGPPAQYLQQAPKLPHSMATFSMQTPQPQQQQRQAYYPPGGSTRLAPPAPGVAGKSPPPPQQFRPSTNTPGAEATQWKPPANSLGISSGAPPAGHLAPPPPPAGLRLPPLEFGPPRRHSLAVTSHLDRYRARDGSPQADNKPAKQGPRLPPPQGYTQPQQYLGPTSVAKPTVFSSPQSTSPPQPPPPMAGGGGLMRPTLPHLADTGELPALAVRVPDNHDQGDSRRGSVYSNEHVPETRRSSIIALTNHTPESLGELRAENAELRRRIDDMESRYMRETDQLKTVIKELRIEKSLLKSLLMEKGEVVSSPQMQSSASSPRPPGA</sequence>
<comment type="caution">
    <text evidence="3">The sequence shown here is derived from an EMBL/GenBank/DDBJ whole genome shotgun (WGS) entry which is preliminary data.</text>
</comment>
<feature type="compositionally biased region" description="Polar residues" evidence="2">
    <location>
        <begin position="8"/>
        <end position="28"/>
    </location>
</feature>
<dbReference type="EMBL" id="MCFD01000005">
    <property type="protein sequence ID" value="ORX70881.1"/>
    <property type="molecule type" value="Genomic_DNA"/>
</dbReference>
<evidence type="ECO:0000256" key="2">
    <source>
        <dbReference type="SAM" id="MobiDB-lite"/>
    </source>
</evidence>
<accession>A0A1Y1WBG8</accession>
<proteinExistence type="predicted"/>
<dbReference type="RefSeq" id="XP_040744460.1">
    <property type="nucleotide sequence ID" value="XM_040885490.1"/>
</dbReference>
<feature type="compositionally biased region" description="Low complexity" evidence="2">
    <location>
        <begin position="219"/>
        <end position="229"/>
    </location>
</feature>
<feature type="compositionally biased region" description="Pro residues" evidence="2">
    <location>
        <begin position="46"/>
        <end position="67"/>
    </location>
</feature>
<evidence type="ECO:0000256" key="1">
    <source>
        <dbReference type="SAM" id="Coils"/>
    </source>
</evidence>
<dbReference type="AlphaFoldDB" id="A0A1Y1WBG8"/>
<evidence type="ECO:0000313" key="4">
    <source>
        <dbReference type="Proteomes" id="UP000193922"/>
    </source>
</evidence>
<feature type="compositionally biased region" description="Pro residues" evidence="2">
    <location>
        <begin position="244"/>
        <end position="253"/>
    </location>
</feature>
<feature type="compositionally biased region" description="Low complexity" evidence="2">
    <location>
        <begin position="373"/>
        <end position="383"/>
    </location>
</feature>
<evidence type="ECO:0000313" key="3">
    <source>
        <dbReference type="EMBL" id="ORX70881.1"/>
    </source>
</evidence>
<dbReference type="Proteomes" id="UP000193922">
    <property type="component" value="Unassembled WGS sequence"/>
</dbReference>
<reference evidence="3 4" key="1">
    <citation type="submission" date="2016-07" db="EMBL/GenBank/DDBJ databases">
        <title>Pervasive Adenine N6-methylation of Active Genes in Fungi.</title>
        <authorList>
            <consortium name="DOE Joint Genome Institute"/>
            <person name="Mondo S.J."/>
            <person name="Dannebaum R.O."/>
            <person name="Kuo R.C."/>
            <person name="Labutti K."/>
            <person name="Haridas S."/>
            <person name="Kuo A."/>
            <person name="Salamov A."/>
            <person name="Ahrendt S.R."/>
            <person name="Lipzen A."/>
            <person name="Sullivan W."/>
            <person name="Andreopoulos W.B."/>
            <person name="Clum A."/>
            <person name="Lindquist E."/>
            <person name="Daum C."/>
            <person name="Ramamoorthy G.K."/>
            <person name="Gryganskyi A."/>
            <person name="Culley D."/>
            <person name="Magnuson J.K."/>
            <person name="James T.Y."/>
            <person name="O'Malley M.A."/>
            <person name="Stajich J.E."/>
            <person name="Spatafora J.W."/>
            <person name="Visel A."/>
            <person name="Grigoriev I.V."/>
        </authorList>
    </citation>
    <scope>NUCLEOTIDE SEQUENCE [LARGE SCALE GENOMIC DNA]</scope>
    <source>
        <strain evidence="3 4">ATCC 12442</strain>
    </source>
</reference>
<feature type="region of interest" description="Disordered" evidence="2">
    <location>
        <begin position="369"/>
        <end position="389"/>
    </location>
</feature>
<dbReference type="OrthoDB" id="10677349at2759"/>
<keyword evidence="4" id="KW-1185">Reference proteome</keyword>
<dbReference type="STRING" id="61395.A0A1Y1WBG8"/>
<feature type="compositionally biased region" description="Basic and acidic residues" evidence="2">
    <location>
        <begin position="281"/>
        <end position="291"/>
    </location>
</feature>
<gene>
    <name evidence="3" type="ORF">DL89DRAFT_257055</name>
</gene>
<feature type="region of interest" description="Disordered" evidence="2">
    <location>
        <begin position="1"/>
        <end position="302"/>
    </location>
</feature>
<name>A0A1Y1WBG8_9FUNG</name>
<protein>
    <submittedName>
        <fullName evidence="3">Uncharacterized protein</fullName>
    </submittedName>
</protein>
<keyword evidence="1" id="KW-0175">Coiled coil</keyword>
<organism evidence="3 4">
    <name type="scientific">Linderina pennispora</name>
    <dbReference type="NCBI Taxonomy" id="61395"/>
    <lineage>
        <taxon>Eukaryota</taxon>
        <taxon>Fungi</taxon>
        <taxon>Fungi incertae sedis</taxon>
        <taxon>Zoopagomycota</taxon>
        <taxon>Kickxellomycotina</taxon>
        <taxon>Kickxellomycetes</taxon>
        <taxon>Kickxellales</taxon>
        <taxon>Kickxellaceae</taxon>
        <taxon>Linderina</taxon>
    </lineage>
</organism>